<feature type="domain" description="NUP210 Ig-like" evidence="12">
    <location>
        <begin position="1319"/>
        <end position="1415"/>
    </location>
</feature>
<evidence type="ECO:0000259" key="19">
    <source>
        <dbReference type="Pfam" id="PF24991"/>
    </source>
</evidence>
<dbReference type="InterPro" id="IPR056897">
    <property type="entry name" value="Ig_NUP210_4th"/>
</dbReference>
<keyword evidence="6 9" id="KW-0472">Membrane</keyword>
<gene>
    <name evidence="21" type="ORF">BPAG_LOCUS1675</name>
</gene>
<dbReference type="Pfam" id="PF22957">
    <property type="entry name" value="NUP210_Ig"/>
    <property type="match status" value="1"/>
</dbReference>
<dbReference type="Pfam" id="PF24935">
    <property type="entry name" value="Ig_NUP210_6th"/>
    <property type="match status" value="1"/>
</dbReference>
<evidence type="ECO:0000259" key="12">
    <source>
        <dbReference type="Pfam" id="PF22959"/>
    </source>
</evidence>
<keyword evidence="22" id="KW-1185">Reference proteome</keyword>
<feature type="domain" description="NUP210 Ig-like" evidence="15">
    <location>
        <begin position="23"/>
        <end position="115"/>
    </location>
</feature>
<proteinExistence type="inferred from homology"/>
<organism evidence="23">
    <name type="scientific">Brugia pahangi</name>
    <name type="common">Filarial nematode worm</name>
    <dbReference type="NCBI Taxonomy" id="6280"/>
    <lineage>
        <taxon>Eukaryota</taxon>
        <taxon>Metazoa</taxon>
        <taxon>Ecdysozoa</taxon>
        <taxon>Nematoda</taxon>
        <taxon>Chromadorea</taxon>
        <taxon>Rhabditida</taxon>
        <taxon>Spirurina</taxon>
        <taxon>Spiruromorpha</taxon>
        <taxon>Filarioidea</taxon>
        <taxon>Onchocercidae</taxon>
        <taxon>Brugia</taxon>
    </lineage>
</organism>
<evidence type="ECO:0000256" key="3">
    <source>
        <dbReference type="ARBA" id="ARBA00022692"/>
    </source>
</evidence>
<dbReference type="STRING" id="6280.A0A158PQE7"/>
<dbReference type="InterPro" id="IPR055094">
    <property type="entry name" value="NUP210_Ig15"/>
</dbReference>
<evidence type="ECO:0000313" key="21">
    <source>
        <dbReference type="EMBL" id="VDN82861.1"/>
    </source>
</evidence>
<feature type="chain" id="PRO_5043135197" evidence="10">
    <location>
        <begin position="23"/>
        <end position="1853"/>
    </location>
</feature>
<dbReference type="InterPro" id="IPR055096">
    <property type="entry name" value="Ig_NUP210_1st"/>
</dbReference>
<dbReference type="Pfam" id="PF22963">
    <property type="entry name" value="Ig_NUP210_3rd"/>
    <property type="match status" value="1"/>
</dbReference>
<evidence type="ECO:0000256" key="4">
    <source>
        <dbReference type="ARBA" id="ARBA00022729"/>
    </source>
</evidence>
<feature type="domain" description="NUP210 Ig-like" evidence="17">
    <location>
        <begin position="862"/>
        <end position="934"/>
    </location>
</feature>
<dbReference type="WBParaSite" id="BPAG_0000169401-mRNA-1">
    <property type="protein sequence ID" value="BPAG_0000169401-mRNA-1"/>
    <property type="gene ID" value="BPAG_0000169401"/>
</dbReference>
<dbReference type="Pfam" id="PF22959">
    <property type="entry name" value="Ig_NUP210_15th"/>
    <property type="match status" value="1"/>
</dbReference>
<keyword evidence="4 10" id="KW-0732">Signal</keyword>
<dbReference type="InterPro" id="IPR008964">
    <property type="entry name" value="Invasin/intimin_cell_adhesion"/>
</dbReference>
<evidence type="ECO:0000256" key="2">
    <source>
        <dbReference type="ARBA" id="ARBA00007313"/>
    </source>
</evidence>
<keyword evidence="5 9" id="KW-1133">Transmembrane helix</keyword>
<evidence type="ECO:0000259" key="15">
    <source>
        <dbReference type="Pfam" id="PF22967"/>
    </source>
</evidence>
<dbReference type="InterPro" id="IPR055099">
    <property type="entry name" value="Ig_NUP210_7th"/>
</dbReference>
<feature type="domain" description="NUP210 Ig-like" evidence="16">
    <location>
        <begin position="124"/>
        <end position="227"/>
    </location>
</feature>
<keyword evidence="7" id="KW-0325">Glycoprotein</keyword>
<evidence type="ECO:0000259" key="14">
    <source>
        <dbReference type="Pfam" id="PF22963"/>
    </source>
</evidence>
<evidence type="ECO:0000259" key="18">
    <source>
        <dbReference type="Pfam" id="PF24935"/>
    </source>
</evidence>
<evidence type="ECO:0000256" key="1">
    <source>
        <dbReference type="ARBA" id="ARBA00004590"/>
    </source>
</evidence>
<dbReference type="EMBL" id="UZAD01000151">
    <property type="protein sequence ID" value="VDN82861.1"/>
    <property type="molecule type" value="Genomic_DNA"/>
</dbReference>
<dbReference type="GO" id="GO:0005643">
    <property type="term" value="C:nuclear pore"/>
    <property type="evidence" value="ECO:0007669"/>
    <property type="project" value="TreeGrafter"/>
</dbReference>
<dbReference type="Pfam" id="PF24991">
    <property type="entry name" value="Ig_NUP210_4th"/>
    <property type="match status" value="1"/>
</dbReference>
<evidence type="ECO:0000256" key="10">
    <source>
        <dbReference type="SAM" id="SignalP"/>
    </source>
</evidence>
<dbReference type="PANTHER" id="PTHR23019">
    <property type="entry name" value="NUCLEAR PORE MEMBRANE GLYCOPROTEIN GP210-RELATED"/>
    <property type="match status" value="1"/>
</dbReference>
<evidence type="ECO:0000256" key="5">
    <source>
        <dbReference type="ARBA" id="ARBA00022989"/>
    </source>
</evidence>
<dbReference type="InterPro" id="IPR055098">
    <property type="entry name" value="Ig_NUP210_3rd"/>
</dbReference>
<dbReference type="Pfam" id="PF26182">
    <property type="entry name" value="Ig_NUP210_5th"/>
    <property type="match status" value="1"/>
</dbReference>
<feature type="domain" description="NUP210 fourth Ig-like" evidence="19">
    <location>
        <begin position="339"/>
        <end position="417"/>
    </location>
</feature>
<dbReference type="InterPro" id="IPR045197">
    <property type="entry name" value="NUP210-like"/>
</dbReference>
<evidence type="ECO:0000259" key="17">
    <source>
        <dbReference type="Pfam" id="PF24902"/>
    </source>
</evidence>
<dbReference type="InterPro" id="IPR056898">
    <property type="entry name" value="Ig_NUP210_6th"/>
</dbReference>
<sequence>MTKFHCLLLRLLLWYAILLTDSYRLNVPRVLLPYHPTVQVTFDLIVSDPANGCFTWRSTRPDTVSVKGVNPVGTKGCSAKAQIIATSKYAEEQMAVVFAEDKDAGVVLSCGVTVDVIRSISVSTTTKVLFLDASPAKIVVQAYNAEGDMFTNLGKIPFEWYLESSSLSEKPLRIVPFSQSKYEAPDGVRLLEENKKRGYVILVEGISTGAAVLKVKLVEPHFKDVKPQSVDFIVVANLLLIPSQDIFLPLGSRVHYTAEIIKQSDTEAIYLPSRQYHLSIKDIEICSLNSSSSMVTAISYGTTEISLIDENVKSLNFLKPPSARIHVVEPSSLYIRISGDLWYLEIGREYDISFIVADADNNVIYIPENAIFESVISEEYFKVIRRSHNGSYFNVKAIKSGTTKLRASFISVMSSEGELRISSSVKNEVTAVISEPIEVIPPFIAFPYIDAKRIHSKKLLTRGGTGSFTWSSMNPEIASVDSSGILLTANLGNTEVIAQDAQNNAHFGKAIIQVLQPTGIAFGRSHLEAEVGSDLILYISLYANSGGKKVTISDCRRVDLSMRIKDNDIFRLASDGIHYKYSDGCGRMSSYDDSCCGFVLTAVASGDTIATVHFGNMSASVQISAYLPLKLETPTEIFVMLGSSFFIRTFGGPRPWILDPSKYYSKLIYSDTSNLISNGDFSSQDGRIIVTCKDNKGDVLIIVVVGNEASSTNPLPAKAETKLRMCCGLPTRLSLSLLRPYQSKCPTNVRAASCSQPSTLAVSAFGHCESGPSMGLEKQLDSLTSMKMSWKISNKDVADVEEDKRSELSEVRGILKPREIVGKVEIVASTREYKVGNRRLYFPQELQSKMQTVLVRNAEAIPSLVVLLNEKSASKAIRLEHGSGHFALMDYDSSLLEAEMSNGITQVRPLSVGKSKLQFSDLCLNQNFTATISITDVEEILIEAPGFLALNTEQELILKVRDMEGLFFITDDADIMNVQLNASSNVLLITRVDALHYILRGNVVGVVTLRASARRANGRILQSQSHSIQVYAPLQLQPKLITLIPDSVFQLEISGGPQPLPSVQYHLNNTSVAAVGSDGLITSKAVGYAKIIGSVNLGNIAPSIQDEVVVKTVLLTGVRIHFSTSQIQVGQRGWVRVDGLNENETPFSFGGALYPLKISWRIATPGIIETVSPVDTFVAESPENRFHIELQALAVGQAVIRVLVSTPENSKAFSEEVKYYEDQLIVTVIEPLHLTVPPRYHQVLRLSPDAELTLKSNRKDSSVQFMVPPELSTYISVIGDSNSTLLAHTVGDAALVLKETKYPHKELVYLPVSVTPVVSLHLKIKSPEVLEKPLAFFPLGYRLHVDVESRDHFGRLFDAAKHSLNYRPHRFDLIEIHPGNANSSFDIHLKDFGETVFKVWDRNNPDLNVFLRLPVDDVIGPSIHSVAVSEIICFNSPLLVSGWKELDGKRHFQFIDESNGIAVAVDTGSTVVASYHSQKQTIFTKRKVVPAKSLRFSSVPQFVSNIKDHQYVFPLIVDSTEQNPTNTYGCASGLLEELILDAPFDCIIAFVEKVSVLATSLFAAHSKFLPTLGKYGCILVEQTFEGPVSLNDYQNLSLNISAIWNRVGKVKEASVIVTFYPRFEITQREIRLNNVNALEADLVIQSSIYAASKISVQADSGGVLHIKKVKSTSLTELRYRIELDMNSVLLWQELLDKCNITVKSAITGQFEIVPVTIVLHGDASKTILRASDHFMGLLRSFLESTFVQVCASLLTAAVLIVLIAHCRGFSFSSYFFSSFYTTDSNATYGSFASDYPERYTPLTYKNGKSLLGSSDVSLISNRSSRSVGSPGEPILWSVPDRSLISPRLRKRQW</sequence>
<evidence type="ECO:0000259" key="16">
    <source>
        <dbReference type="Pfam" id="PF22969"/>
    </source>
</evidence>
<evidence type="ECO:0000256" key="8">
    <source>
        <dbReference type="ARBA" id="ARBA00023242"/>
    </source>
</evidence>
<protein>
    <submittedName>
        <fullName evidence="23">BIG2 domain-containing protein</fullName>
    </submittedName>
</protein>
<dbReference type="SUPFAM" id="SSF49373">
    <property type="entry name" value="Invasin/intimin cell-adhesion fragments"/>
    <property type="match status" value="1"/>
</dbReference>
<evidence type="ECO:0000256" key="6">
    <source>
        <dbReference type="ARBA" id="ARBA00023136"/>
    </source>
</evidence>
<dbReference type="InterPro" id="IPR056899">
    <property type="entry name" value="Ig_NUP210_9th"/>
</dbReference>
<feature type="domain" description="NUP210 Ig-like" evidence="20">
    <location>
        <begin position="1115"/>
        <end position="1228"/>
    </location>
</feature>
<accession>A0A158PQE7</accession>
<dbReference type="GO" id="GO:0031965">
    <property type="term" value="C:nuclear membrane"/>
    <property type="evidence" value="ECO:0007669"/>
    <property type="project" value="UniProtKB-SubCell"/>
</dbReference>
<dbReference type="Pfam" id="PF26181">
    <property type="entry name" value="Ig_NUP210_13th"/>
    <property type="match status" value="1"/>
</dbReference>
<dbReference type="Proteomes" id="UP000278627">
    <property type="component" value="Unassembled WGS sequence"/>
</dbReference>
<name>A0A158PQE7_BRUPA</name>
<comment type="subcellular location">
    <subcellularLocation>
        <location evidence="1">Nucleus membrane</location>
        <topology evidence="1">Single-pass membrane protein</topology>
    </subcellularLocation>
</comment>
<feature type="domain" description="NUP210 Ig-like" evidence="18">
    <location>
        <begin position="521"/>
        <end position="614"/>
    </location>
</feature>
<evidence type="ECO:0000256" key="9">
    <source>
        <dbReference type="SAM" id="Phobius"/>
    </source>
</evidence>
<dbReference type="InterPro" id="IPR055097">
    <property type="entry name" value="Ig_NUP210_2nd"/>
</dbReference>
<feature type="domain" description="NUP210 Ig-like" evidence="13">
    <location>
        <begin position="630"/>
        <end position="728"/>
    </location>
</feature>
<evidence type="ECO:0000256" key="7">
    <source>
        <dbReference type="ARBA" id="ARBA00023180"/>
    </source>
</evidence>
<keyword evidence="8" id="KW-0539">Nucleus</keyword>
<keyword evidence="3 9" id="KW-0812">Transmembrane</keyword>
<feature type="transmembrane region" description="Helical" evidence="9">
    <location>
        <begin position="1745"/>
        <end position="1764"/>
    </location>
</feature>
<dbReference type="Pfam" id="PF22969">
    <property type="entry name" value="Ig_NUP210_2nd"/>
    <property type="match status" value="1"/>
</dbReference>
<evidence type="ECO:0000259" key="13">
    <source>
        <dbReference type="Pfam" id="PF22962"/>
    </source>
</evidence>
<feature type="domain" description="NUP210 Ig-like" evidence="14">
    <location>
        <begin position="236"/>
        <end position="330"/>
    </location>
</feature>
<reference evidence="21 22" key="2">
    <citation type="submission" date="2018-11" db="EMBL/GenBank/DDBJ databases">
        <authorList>
            <consortium name="Pathogen Informatics"/>
        </authorList>
    </citation>
    <scope>NUCLEOTIDE SEQUENCE [LARGE SCALE GENOMIC DNA]</scope>
</reference>
<evidence type="ECO:0000313" key="23">
    <source>
        <dbReference type="WBParaSite" id="BPAG_0000169401-mRNA-1"/>
    </source>
</evidence>
<comment type="similarity">
    <text evidence="2">Belongs to the NUP210 family.</text>
</comment>
<dbReference type="InterPro" id="IPR055095">
    <property type="entry name" value="NUP210_Ig_C"/>
</dbReference>
<reference evidence="23" key="1">
    <citation type="submission" date="2016-04" db="UniProtKB">
        <authorList>
            <consortium name="WormBaseParasite"/>
        </authorList>
    </citation>
    <scope>IDENTIFICATION</scope>
</reference>
<dbReference type="Gene3D" id="2.60.40.1080">
    <property type="match status" value="1"/>
</dbReference>
<dbReference type="InterPro" id="IPR058779">
    <property type="entry name" value="Ig_NUP210_13th"/>
</dbReference>
<evidence type="ECO:0000259" key="11">
    <source>
        <dbReference type="Pfam" id="PF22957"/>
    </source>
</evidence>
<evidence type="ECO:0000313" key="22">
    <source>
        <dbReference type="Proteomes" id="UP000278627"/>
    </source>
</evidence>
<evidence type="ECO:0000259" key="20">
    <source>
        <dbReference type="Pfam" id="PF26181"/>
    </source>
</evidence>
<feature type="domain" description="NUP210 C-terminal Ig-like" evidence="11">
    <location>
        <begin position="1491"/>
        <end position="1654"/>
    </location>
</feature>
<dbReference type="Pfam" id="PF22967">
    <property type="entry name" value="Ig_NUP210_1st"/>
    <property type="match status" value="1"/>
</dbReference>
<dbReference type="PANTHER" id="PTHR23019:SF0">
    <property type="entry name" value="NUCLEAR PORE MEMBRANE GLYCOPROTEIN 210"/>
    <property type="match status" value="1"/>
</dbReference>
<dbReference type="Pfam" id="PF24902">
    <property type="entry name" value="Ig_NUP210_9th"/>
    <property type="match status" value="1"/>
</dbReference>
<dbReference type="Pfam" id="PF22962">
    <property type="entry name" value="Ig_NUP210_7th"/>
    <property type="match status" value="1"/>
</dbReference>
<feature type="signal peptide" evidence="10">
    <location>
        <begin position="1"/>
        <end position="22"/>
    </location>
</feature>